<evidence type="ECO:0000256" key="6">
    <source>
        <dbReference type="ARBA" id="ARBA00023136"/>
    </source>
</evidence>
<name>A0A921UZE7_SORBI</name>
<feature type="transmembrane region" description="Helical" evidence="8">
    <location>
        <begin position="380"/>
        <end position="402"/>
    </location>
</feature>
<evidence type="ECO:0000259" key="9">
    <source>
        <dbReference type="Pfam" id="PF03600"/>
    </source>
</evidence>
<dbReference type="GO" id="GO:0055085">
    <property type="term" value="P:transmembrane transport"/>
    <property type="evidence" value="ECO:0007669"/>
    <property type="project" value="InterPro"/>
</dbReference>
<reference evidence="10" key="2">
    <citation type="submission" date="2020-10" db="EMBL/GenBank/DDBJ databases">
        <authorList>
            <person name="Cooper E.A."/>
            <person name="Brenton Z.W."/>
            <person name="Flinn B.S."/>
            <person name="Jenkins J."/>
            <person name="Shu S."/>
            <person name="Flowers D."/>
            <person name="Luo F."/>
            <person name="Wang Y."/>
            <person name="Xia P."/>
            <person name="Barry K."/>
            <person name="Daum C."/>
            <person name="Lipzen A."/>
            <person name="Yoshinaga Y."/>
            <person name="Schmutz J."/>
            <person name="Saski C."/>
            <person name="Vermerris W."/>
            <person name="Kresovich S."/>
        </authorList>
    </citation>
    <scope>NUCLEOTIDE SEQUENCE</scope>
</reference>
<gene>
    <name evidence="10" type="ORF">BDA96_01G329100</name>
</gene>
<dbReference type="Pfam" id="PF03600">
    <property type="entry name" value="CitMHS"/>
    <property type="match status" value="1"/>
</dbReference>
<reference evidence="10" key="1">
    <citation type="journal article" date="2019" name="BMC Genomics">
        <title>A new reference genome for Sorghum bicolor reveals high levels of sequence similarity between sweet and grain genotypes: implications for the genetics of sugar metabolism.</title>
        <authorList>
            <person name="Cooper E.A."/>
            <person name="Brenton Z.W."/>
            <person name="Flinn B.S."/>
            <person name="Jenkins J."/>
            <person name="Shu S."/>
            <person name="Flowers D."/>
            <person name="Luo F."/>
            <person name="Wang Y."/>
            <person name="Xia P."/>
            <person name="Barry K."/>
            <person name="Daum C."/>
            <person name="Lipzen A."/>
            <person name="Yoshinaga Y."/>
            <person name="Schmutz J."/>
            <person name="Saski C."/>
            <person name="Vermerris W."/>
            <person name="Kresovich S."/>
        </authorList>
    </citation>
    <scope>NUCLEOTIDE SEQUENCE</scope>
</reference>
<protein>
    <recommendedName>
        <fullName evidence="9">Citrate transporter-like domain-containing protein</fullName>
    </recommendedName>
</protein>
<feature type="domain" description="Citrate transporter-like" evidence="9">
    <location>
        <begin position="256"/>
        <end position="322"/>
    </location>
</feature>
<comment type="caution">
    <text evidence="10">The sequence shown here is derived from an EMBL/GenBank/DDBJ whole genome shotgun (WGS) entry which is preliminary data.</text>
</comment>
<sequence>MVVGGYLKGAGMFSTGQAAAWRSQGGRDLLCRVCVVTALASALFTNDTCCVVSPSRPGARRERNLPAKPPPGARHQRNIGSSATPSVTRRLVIASKKIPSCSSSRHPAAMLPGWPSTRSAALHYWKDLEGADDAGRRWRPSRGGGLGLVLSLRIAHRDATATAAAQGGRLRRATAATTTARSTGVSCSSRASRTSSPLHALATARLTCRGRHYHRIALVVVDFRDAEPCRQGTRLLTYACRQRSATGLCMYVWYVVSYSLLVFFSGMFVTVSGFNKTGLPGAIWNFMAPYAKVNHVSGVTVLSSSSCSSPTSLHVPTVLLMGDEVALLRRPSLRRGDPVVAAPGVGEHGGGQPVAPGVGGEPIVCEQALRAPRNAHDLSFWSHVVFGVPSTLVVTAIGIPLIGKIAF</sequence>
<evidence type="ECO:0000313" key="11">
    <source>
        <dbReference type="Proteomes" id="UP000807115"/>
    </source>
</evidence>
<keyword evidence="4 8" id="KW-0812">Transmembrane</keyword>
<evidence type="ECO:0000313" key="10">
    <source>
        <dbReference type="EMBL" id="KAG0550329.1"/>
    </source>
</evidence>
<evidence type="ECO:0000256" key="1">
    <source>
        <dbReference type="ARBA" id="ARBA00004651"/>
    </source>
</evidence>
<accession>A0A921UZE7</accession>
<evidence type="ECO:0000256" key="2">
    <source>
        <dbReference type="ARBA" id="ARBA00022448"/>
    </source>
</evidence>
<evidence type="ECO:0000256" key="7">
    <source>
        <dbReference type="SAM" id="MobiDB-lite"/>
    </source>
</evidence>
<evidence type="ECO:0000256" key="3">
    <source>
        <dbReference type="ARBA" id="ARBA00022475"/>
    </source>
</evidence>
<dbReference type="AlphaFoldDB" id="A0A921UZE7"/>
<feature type="region of interest" description="Disordered" evidence="7">
    <location>
        <begin position="55"/>
        <end position="82"/>
    </location>
</feature>
<organism evidence="10 11">
    <name type="scientific">Sorghum bicolor</name>
    <name type="common">Sorghum</name>
    <name type="synonym">Sorghum vulgare</name>
    <dbReference type="NCBI Taxonomy" id="4558"/>
    <lineage>
        <taxon>Eukaryota</taxon>
        <taxon>Viridiplantae</taxon>
        <taxon>Streptophyta</taxon>
        <taxon>Embryophyta</taxon>
        <taxon>Tracheophyta</taxon>
        <taxon>Spermatophyta</taxon>
        <taxon>Magnoliopsida</taxon>
        <taxon>Liliopsida</taxon>
        <taxon>Poales</taxon>
        <taxon>Poaceae</taxon>
        <taxon>PACMAD clade</taxon>
        <taxon>Panicoideae</taxon>
        <taxon>Andropogonodae</taxon>
        <taxon>Andropogoneae</taxon>
        <taxon>Sorghinae</taxon>
        <taxon>Sorghum</taxon>
    </lineage>
</organism>
<dbReference type="PANTHER" id="PTHR43302">
    <property type="entry name" value="TRANSPORTER ARSB-RELATED"/>
    <property type="match status" value="1"/>
</dbReference>
<dbReference type="InterPro" id="IPR004680">
    <property type="entry name" value="Cit_transptr-like_dom"/>
</dbReference>
<keyword evidence="6 8" id="KW-0472">Membrane</keyword>
<evidence type="ECO:0000256" key="4">
    <source>
        <dbReference type="ARBA" id="ARBA00022692"/>
    </source>
</evidence>
<dbReference type="PANTHER" id="PTHR43302:SF8">
    <property type="entry name" value="SILICON EFFLUX TRANSPORTER LSI3"/>
    <property type="match status" value="1"/>
</dbReference>
<proteinExistence type="predicted"/>
<comment type="subcellular location">
    <subcellularLocation>
        <location evidence="1">Cell membrane</location>
        <topology evidence="1">Multi-pass membrane protein</topology>
    </subcellularLocation>
</comment>
<feature type="transmembrane region" description="Helical" evidence="8">
    <location>
        <begin position="251"/>
        <end position="274"/>
    </location>
</feature>
<dbReference type="Proteomes" id="UP000807115">
    <property type="component" value="Chromosome 1"/>
</dbReference>
<keyword evidence="5 8" id="KW-1133">Transmembrane helix</keyword>
<dbReference type="GO" id="GO:0005886">
    <property type="term" value="C:plasma membrane"/>
    <property type="evidence" value="ECO:0007669"/>
    <property type="project" value="UniProtKB-SubCell"/>
</dbReference>
<evidence type="ECO:0000256" key="5">
    <source>
        <dbReference type="ARBA" id="ARBA00022989"/>
    </source>
</evidence>
<evidence type="ECO:0000256" key="8">
    <source>
        <dbReference type="SAM" id="Phobius"/>
    </source>
</evidence>
<keyword evidence="2" id="KW-0813">Transport</keyword>
<keyword evidence="3" id="KW-1003">Cell membrane</keyword>
<dbReference type="EMBL" id="CM027680">
    <property type="protein sequence ID" value="KAG0550329.1"/>
    <property type="molecule type" value="Genomic_DNA"/>
</dbReference>